<dbReference type="PROSITE" id="PS51106">
    <property type="entry name" value="PTS_EIIC_TYPE_4"/>
    <property type="match status" value="1"/>
</dbReference>
<feature type="region of interest" description="Disordered" evidence="9">
    <location>
        <begin position="246"/>
        <end position="268"/>
    </location>
</feature>
<name>A0A1Y6JXP4_9LACO</name>
<keyword evidence="8 10" id="KW-0472">Membrane</keyword>
<keyword evidence="3" id="KW-1003">Cell membrane</keyword>
<comment type="subcellular location">
    <subcellularLocation>
        <location evidence="1">Cell membrane</location>
        <topology evidence="1">Multi-pass membrane protein</topology>
    </subcellularLocation>
</comment>
<evidence type="ECO:0000256" key="10">
    <source>
        <dbReference type="SAM" id="Phobius"/>
    </source>
</evidence>
<evidence type="ECO:0000256" key="2">
    <source>
        <dbReference type="ARBA" id="ARBA00022448"/>
    </source>
</evidence>
<dbReference type="RefSeq" id="WP_231921680.1">
    <property type="nucleotide sequence ID" value="NZ_JBPWQU010000055.1"/>
</dbReference>
<keyword evidence="5" id="KW-0598">Phosphotransferase system</keyword>
<dbReference type="InterPro" id="IPR050303">
    <property type="entry name" value="GatZ_KbaZ_carbometab"/>
</dbReference>
<dbReference type="EMBL" id="LT854705">
    <property type="protein sequence ID" value="SMS13633.1"/>
    <property type="molecule type" value="Genomic_DNA"/>
</dbReference>
<dbReference type="Proteomes" id="UP000195412">
    <property type="component" value="Chromosome I"/>
</dbReference>
<dbReference type="PANTHER" id="PTHR32502">
    <property type="entry name" value="N-ACETYLGALACTOSAMINE PERMEASE II COMPONENT-RELATED"/>
    <property type="match status" value="1"/>
</dbReference>
<sequence>MNVSILAVLIIAFLAGIGGVVDEWEIHQPIIACTLVGVALGHPLVGVTLGASLQLITLGWMNIGTVVGPDPALAAVVTAWWVAGPAHLPVALGVILALPLAWVGQWITRGMRQLIIPVVNQADQAAAAGNLRRINHLQLLCAGLQGLRTLLPAALLMLLPAAWLQTGYQALPDVLRGGFRVAAGMLVVVSFALVINTMATRQLWPFFFLGFALATDQHLSLIALGIIGVGLAVLYLGWHGNSGAGPTTGAATPTSATDDDLDRELDDL</sequence>
<keyword evidence="4" id="KW-0762">Sugar transport</keyword>
<dbReference type="AlphaFoldDB" id="A0A1Y6JXP4"/>
<evidence type="ECO:0000256" key="3">
    <source>
        <dbReference type="ARBA" id="ARBA00022475"/>
    </source>
</evidence>
<feature type="transmembrane region" description="Helical" evidence="10">
    <location>
        <begin position="88"/>
        <end position="107"/>
    </location>
</feature>
<feature type="transmembrane region" description="Helical" evidence="10">
    <location>
        <begin position="63"/>
        <end position="82"/>
    </location>
</feature>
<dbReference type="GO" id="GO:0005886">
    <property type="term" value="C:plasma membrane"/>
    <property type="evidence" value="ECO:0007669"/>
    <property type="project" value="UniProtKB-SubCell"/>
</dbReference>
<evidence type="ECO:0000256" key="7">
    <source>
        <dbReference type="ARBA" id="ARBA00022989"/>
    </source>
</evidence>
<evidence type="ECO:0000256" key="9">
    <source>
        <dbReference type="SAM" id="MobiDB-lite"/>
    </source>
</evidence>
<protein>
    <submittedName>
        <fullName evidence="11">PTS system, mannose-specific IIC component</fullName>
        <ecNumber evidence="11">2.7.1.191</ecNumber>
    </submittedName>
</protein>
<dbReference type="GO" id="GO:0016740">
    <property type="term" value="F:transferase activity"/>
    <property type="evidence" value="ECO:0007669"/>
    <property type="project" value="UniProtKB-KW"/>
</dbReference>
<dbReference type="PANTHER" id="PTHR32502:SF4">
    <property type="entry name" value="PTS SYSTEM MANNOSE-SPECIFIC EIIC COMPONENT"/>
    <property type="match status" value="1"/>
</dbReference>
<gene>
    <name evidence="11" type="ORF">LZ3411_0583</name>
</gene>
<dbReference type="InterPro" id="IPR004700">
    <property type="entry name" value="PTS_IIC_man"/>
</dbReference>
<feature type="transmembrane region" description="Helical" evidence="10">
    <location>
        <begin position="29"/>
        <end position="51"/>
    </location>
</feature>
<feature type="compositionally biased region" description="Low complexity" evidence="9">
    <location>
        <begin position="246"/>
        <end position="256"/>
    </location>
</feature>
<proteinExistence type="predicted"/>
<feature type="transmembrane region" description="Helical" evidence="10">
    <location>
        <begin position="219"/>
        <end position="238"/>
    </location>
</feature>
<evidence type="ECO:0000313" key="12">
    <source>
        <dbReference type="Proteomes" id="UP000195412"/>
    </source>
</evidence>
<dbReference type="GO" id="GO:0009401">
    <property type="term" value="P:phosphoenolpyruvate-dependent sugar phosphotransferase system"/>
    <property type="evidence" value="ECO:0007669"/>
    <property type="project" value="UniProtKB-KW"/>
</dbReference>
<keyword evidence="2" id="KW-0813">Transport</keyword>
<dbReference type="EC" id="2.7.1.191" evidence="11"/>
<evidence type="ECO:0000256" key="8">
    <source>
        <dbReference type="ARBA" id="ARBA00023136"/>
    </source>
</evidence>
<feature type="transmembrane region" description="Helical" evidence="10">
    <location>
        <begin position="179"/>
        <end position="199"/>
    </location>
</feature>
<accession>A0A1Y6JXP4</accession>
<dbReference type="KEGG" id="lzy:LZ3411_0583"/>
<keyword evidence="6 10" id="KW-0812">Transmembrane</keyword>
<evidence type="ECO:0000256" key="5">
    <source>
        <dbReference type="ARBA" id="ARBA00022683"/>
    </source>
</evidence>
<evidence type="ECO:0000256" key="1">
    <source>
        <dbReference type="ARBA" id="ARBA00004651"/>
    </source>
</evidence>
<evidence type="ECO:0000256" key="6">
    <source>
        <dbReference type="ARBA" id="ARBA00022692"/>
    </source>
</evidence>
<keyword evidence="7 10" id="KW-1133">Transmembrane helix</keyword>
<reference evidence="12" key="1">
    <citation type="submission" date="2017-05" db="EMBL/GenBank/DDBJ databases">
        <authorList>
            <person name="Papadimitriou K."/>
        </authorList>
    </citation>
    <scope>NUCLEOTIDE SEQUENCE [LARGE SCALE GENOMIC DNA]</scope>
    <source>
        <strain evidence="12">ACA-DC 3411</strain>
    </source>
</reference>
<keyword evidence="11" id="KW-0808">Transferase</keyword>
<dbReference type="Pfam" id="PF03609">
    <property type="entry name" value="EII-Sor"/>
    <property type="match status" value="1"/>
</dbReference>
<organism evidence="11 12">
    <name type="scientific">Levilactobacillus zymae</name>
    <dbReference type="NCBI Taxonomy" id="267363"/>
    <lineage>
        <taxon>Bacteria</taxon>
        <taxon>Bacillati</taxon>
        <taxon>Bacillota</taxon>
        <taxon>Bacilli</taxon>
        <taxon>Lactobacillales</taxon>
        <taxon>Lactobacillaceae</taxon>
        <taxon>Levilactobacillus</taxon>
    </lineage>
</organism>
<evidence type="ECO:0000256" key="4">
    <source>
        <dbReference type="ARBA" id="ARBA00022597"/>
    </source>
</evidence>
<evidence type="ECO:0000313" key="11">
    <source>
        <dbReference type="EMBL" id="SMS13633.1"/>
    </source>
</evidence>
<feature type="compositionally biased region" description="Acidic residues" evidence="9">
    <location>
        <begin position="257"/>
        <end position="268"/>
    </location>
</feature>